<evidence type="ECO:0000256" key="3">
    <source>
        <dbReference type="ARBA" id="ARBA00023163"/>
    </source>
</evidence>
<keyword evidence="1" id="KW-0805">Transcription regulation</keyword>
<dbReference type="InterPro" id="IPR011008">
    <property type="entry name" value="Dimeric_a/b-barrel"/>
</dbReference>
<dbReference type="Gene3D" id="1.10.10.10">
    <property type="entry name" value="Winged helix-like DNA-binding domain superfamily/Winged helix DNA-binding domain"/>
    <property type="match status" value="1"/>
</dbReference>
<evidence type="ECO:0000313" key="6">
    <source>
        <dbReference type="Proteomes" id="UP000019275"/>
    </source>
</evidence>
<protein>
    <submittedName>
        <fullName evidence="5">AsnC family transcriptional regulator</fullName>
    </submittedName>
</protein>
<dbReference type="PANTHER" id="PTHR30154:SF34">
    <property type="entry name" value="TRANSCRIPTIONAL REGULATOR AZLB"/>
    <property type="match status" value="1"/>
</dbReference>
<accession>A0ABP3BBP3</accession>
<sequence length="184" mass="21147">MILEITTTKYVVKRIIIFYTFVSNQFLDKFSMSNLDQIDVQLLRLLQLNANLTSKELANKVNLSTTPVFERIKRLERNGYIKKYVAVLDAEKLEKGLTVFCNIKLKQHTKDIGHNFVKEIKSIKEVTECYNISGDFDFLLKVQVKDMLHYQDFVLNGLGSVKSVGSTHSTFVMGEIKNTYAIPI</sequence>
<keyword evidence="6" id="KW-1185">Reference proteome</keyword>
<gene>
    <name evidence="5" type="ORF">KLA_01630</name>
</gene>
<organism evidence="5 6">
    <name type="scientific">Cellulophaga geojensis KL-A</name>
    <dbReference type="NCBI Taxonomy" id="1328323"/>
    <lineage>
        <taxon>Bacteria</taxon>
        <taxon>Pseudomonadati</taxon>
        <taxon>Bacteroidota</taxon>
        <taxon>Flavobacteriia</taxon>
        <taxon>Flavobacteriales</taxon>
        <taxon>Flavobacteriaceae</taxon>
        <taxon>Cellulophaga</taxon>
    </lineage>
</organism>
<keyword evidence="2" id="KW-0238">DNA-binding</keyword>
<keyword evidence="3" id="KW-0804">Transcription</keyword>
<dbReference type="EMBL" id="ARZX01000001">
    <property type="protein sequence ID" value="EWH15219.1"/>
    <property type="molecule type" value="Genomic_DNA"/>
</dbReference>
<dbReference type="InterPro" id="IPR019885">
    <property type="entry name" value="Tscrpt_reg_HTH_AsnC-type_CS"/>
</dbReference>
<comment type="caution">
    <text evidence="5">The sequence shown here is derived from an EMBL/GenBank/DDBJ whole genome shotgun (WGS) entry which is preliminary data.</text>
</comment>
<dbReference type="Pfam" id="PF13412">
    <property type="entry name" value="HTH_24"/>
    <property type="match status" value="1"/>
</dbReference>
<dbReference type="SUPFAM" id="SSF46785">
    <property type="entry name" value="Winged helix' DNA-binding domain"/>
    <property type="match status" value="1"/>
</dbReference>
<reference evidence="5 6" key="1">
    <citation type="journal article" date="2014" name="Genome Announc.">
        <title>Draft Genome Sequence of the Carrageenan-Degrading Bacterium Cellulophaga sp. Strain KL-A, Isolated from Decaying Marine Algae.</title>
        <authorList>
            <person name="Shan D."/>
            <person name="Ying J."/>
            <person name="Li X."/>
            <person name="Gao Z."/>
            <person name="Wei G."/>
            <person name="Shao Z."/>
        </authorList>
    </citation>
    <scope>NUCLEOTIDE SEQUENCE [LARGE SCALE GENOMIC DNA]</scope>
    <source>
        <strain evidence="5 6">KL-A</strain>
    </source>
</reference>
<dbReference type="InterPro" id="IPR011991">
    <property type="entry name" value="ArsR-like_HTH"/>
</dbReference>
<dbReference type="InterPro" id="IPR019887">
    <property type="entry name" value="Tscrpt_reg_AsnC/Lrp_C"/>
</dbReference>
<evidence type="ECO:0000259" key="4">
    <source>
        <dbReference type="PROSITE" id="PS50956"/>
    </source>
</evidence>
<dbReference type="SUPFAM" id="SSF54909">
    <property type="entry name" value="Dimeric alpha+beta barrel"/>
    <property type="match status" value="1"/>
</dbReference>
<dbReference type="PRINTS" id="PR00033">
    <property type="entry name" value="HTHASNC"/>
</dbReference>
<name>A0ABP3BBP3_9FLAO</name>
<dbReference type="Proteomes" id="UP000019275">
    <property type="component" value="Unassembled WGS sequence"/>
</dbReference>
<dbReference type="Pfam" id="PF01037">
    <property type="entry name" value="AsnC_trans_reg"/>
    <property type="match status" value="1"/>
</dbReference>
<dbReference type="InterPro" id="IPR036390">
    <property type="entry name" value="WH_DNA-bd_sf"/>
</dbReference>
<dbReference type="PANTHER" id="PTHR30154">
    <property type="entry name" value="LEUCINE-RESPONSIVE REGULATORY PROTEIN"/>
    <property type="match status" value="1"/>
</dbReference>
<proteinExistence type="predicted"/>
<feature type="domain" description="HTH asnC-type" evidence="4">
    <location>
        <begin position="35"/>
        <end position="98"/>
    </location>
</feature>
<dbReference type="InterPro" id="IPR019888">
    <property type="entry name" value="Tscrpt_reg_AsnC-like"/>
</dbReference>
<dbReference type="SMART" id="SM00344">
    <property type="entry name" value="HTH_ASNC"/>
    <property type="match status" value="1"/>
</dbReference>
<evidence type="ECO:0000256" key="1">
    <source>
        <dbReference type="ARBA" id="ARBA00023015"/>
    </source>
</evidence>
<dbReference type="InterPro" id="IPR000485">
    <property type="entry name" value="AsnC-type_HTH_dom"/>
</dbReference>
<dbReference type="CDD" id="cd00090">
    <property type="entry name" value="HTH_ARSR"/>
    <property type="match status" value="1"/>
</dbReference>
<dbReference type="PROSITE" id="PS50956">
    <property type="entry name" value="HTH_ASNC_2"/>
    <property type="match status" value="1"/>
</dbReference>
<evidence type="ECO:0000313" key="5">
    <source>
        <dbReference type="EMBL" id="EWH15219.1"/>
    </source>
</evidence>
<dbReference type="PROSITE" id="PS00519">
    <property type="entry name" value="HTH_ASNC_1"/>
    <property type="match status" value="1"/>
</dbReference>
<dbReference type="Gene3D" id="3.30.70.920">
    <property type="match status" value="1"/>
</dbReference>
<evidence type="ECO:0000256" key="2">
    <source>
        <dbReference type="ARBA" id="ARBA00023125"/>
    </source>
</evidence>
<dbReference type="InterPro" id="IPR036388">
    <property type="entry name" value="WH-like_DNA-bd_sf"/>
</dbReference>